<feature type="compositionally biased region" description="Pro residues" evidence="1">
    <location>
        <begin position="1"/>
        <end position="11"/>
    </location>
</feature>
<keyword evidence="3" id="KW-1185">Reference proteome</keyword>
<reference evidence="2 3" key="1">
    <citation type="journal article" date="2021" name="Hortic Res">
        <title>The domestication of Cucurbita argyrosperma as revealed by the genome of its wild relative.</title>
        <authorList>
            <person name="Barrera-Redondo J."/>
            <person name="Sanchez-de la Vega G."/>
            <person name="Aguirre-Liguori J.A."/>
            <person name="Castellanos-Morales G."/>
            <person name="Gutierrez-Guerrero Y.T."/>
            <person name="Aguirre-Dugua X."/>
            <person name="Aguirre-Planter E."/>
            <person name="Tenaillon M.I."/>
            <person name="Lira-Saade R."/>
            <person name="Eguiarte L.E."/>
        </authorList>
    </citation>
    <scope>NUCLEOTIDE SEQUENCE [LARGE SCALE GENOMIC DNA]</scope>
    <source>
        <strain evidence="2">JBR-2021</strain>
    </source>
</reference>
<gene>
    <name evidence="2" type="ORF">SDJN03_29580</name>
</gene>
<dbReference type="EMBL" id="JAGKQH010000020">
    <property type="protein sequence ID" value="KAG6570665.1"/>
    <property type="molecule type" value="Genomic_DNA"/>
</dbReference>
<evidence type="ECO:0000256" key="1">
    <source>
        <dbReference type="SAM" id="MobiDB-lite"/>
    </source>
</evidence>
<sequence length="118" mass="12851">MASPPPPPPPSSSSSVSLGKETTEPAVLFRRDLDGILPAATDGAAVTVLALDLLKNRVGFEKLIPLQASDDPIKKALFLLAFAGALRRRGCEHASGSRRECDRKRSHIYIFFFLPFVF</sequence>
<feature type="region of interest" description="Disordered" evidence="1">
    <location>
        <begin position="1"/>
        <end position="22"/>
    </location>
</feature>
<comment type="caution">
    <text evidence="2">The sequence shown here is derived from an EMBL/GenBank/DDBJ whole genome shotgun (WGS) entry which is preliminary data.</text>
</comment>
<feature type="non-terminal residue" evidence="2">
    <location>
        <position position="1"/>
    </location>
</feature>
<name>A0AAV6LUS6_9ROSI</name>
<dbReference type="AlphaFoldDB" id="A0AAV6LUS6"/>
<dbReference type="Proteomes" id="UP000685013">
    <property type="component" value="Chromosome 20"/>
</dbReference>
<accession>A0AAV6LUS6</accession>
<protein>
    <submittedName>
        <fullName evidence="2">Uncharacterized protein</fullName>
    </submittedName>
</protein>
<evidence type="ECO:0000313" key="2">
    <source>
        <dbReference type="EMBL" id="KAG6570665.1"/>
    </source>
</evidence>
<organism evidence="2 3">
    <name type="scientific">Cucurbita argyrosperma subsp. sororia</name>
    <dbReference type="NCBI Taxonomy" id="37648"/>
    <lineage>
        <taxon>Eukaryota</taxon>
        <taxon>Viridiplantae</taxon>
        <taxon>Streptophyta</taxon>
        <taxon>Embryophyta</taxon>
        <taxon>Tracheophyta</taxon>
        <taxon>Spermatophyta</taxon>
        <taxon>Magnoliopsida</taxon>
        <taxon>eudicotyledons</taxon>
        <taxon>Gunneridae</taxon>
        <taxon>Pentapetalae</taxon>
        <taxon>rosids</taxon>
        <taxon>fabids</taxon>
        <taxon>Cucurbitales</taxon>
        <taxon>Cucurbitaceae</taxon>
        <taxon>Cucurbiteae</taxon>
        <taxon>Cucurbita</taxon>
    </lineage>
</organism>
<proteinExistence type="predicted"/>
<evidence type="ECO:0000313" key="3">
    <source>
        <dbReference type="Proteomes" id="UP000685013"/>
    </source>
</evidence>